<comment type="similarity">
    <text evidence="2 11">Belongs to the shikimate kinase family.</text>
</comment>
<comment type="cofactor">
    <cofactor evidence="11">
        <name>Mg(2+)</name>
        <dbReference type="ChEBI" id="CHEBI:18420"/>
    </cofactor>
    <text evidence="11">Binds 1 Mg(2+) ion per subunit.</text>
</comment>
<dbReference type="GO" id="GO:0009423">
    <property type="term" value="P:chorismate biosynthetic process"/>
    <property type="evidence" value="ECO:0007669"/>
    <property type="project" value="UniProtKB-UniRule"/>
</dbReference>
<keyword evidence="6 11" id="KW-0547">Nucleotide-binding</keyword>
<dbReference type="PRINTS" id="PR01100">
    <property type="entry name" value="SHIKIMTKNASE"/>
</dbReference>
<evidence type="ECO:0000256" key="7">
    <source>
        <dbReference type="ARBA" id="ARBA00022777"/>
    </source>
</evidence>
<dbReference type="AlphaFoldDB" id="A0A520S562"/>
<dbReference type="InterPro" id="IPR027417">
    <property type="entry name" value="P-loop_NTPase"/>
</dbReference>
<accession>A0A520S562</accession>
<dbReference type="GO" id="GO:0005524">
    <property type="term" value="F:ATP binding"/>
    <property type="evidence" value="ECO:0007669"/>
    <property type="project" value="UniProtKB-UniRule"/>
</dbReference>
<keyword evidence="4 11" id="KW-0028">Amino-acid biosynthesis</keyword>
<evidence type="ECO:0000256" key="4">
    <source>
        <dbReference type="ARBA" id="ARBA00022605"/>
    </source>
</evidence>
<dbReference type="PANTHER" id="PTHR21087">
    <property type="entry name" value="SHIKIMATE KINASE"/>
    <property type="match status" value="1"/>
</dbReference>
<dbReference type="CDD" id="cd00464">
    <property type="entry name" value="SK"/>
    <property type="match status" value="1"/>
</dbReference>
<dbReference type="GO" id="GO:0008652">
    <property type="term" value="P:amino acid biosynthetic process"/>
    <property type="evidence" value="ECO:0007669"/>
    <property type="project" value="UniProtKB-KW"/>
</dbReference>
<dbReference type="Gene3D" id="3.40.50.300">
    <property type="entry name" value="P-loop containing nucleotide triphosphate hydrolases"/>
    <property type="match status" value="1"/>
</dbReference>
<evidence type="ECO:0000256" key="2">
    <source>
        <dbReference type="ARBA" id="ARBA00006997"/>
    </source>
</evidence>
<keyword evidence="9 11" id="KW-0057">Aromatic amino acid biosynthesis</keyword>
<evidence type="ECO:0000256" key="10">
    <source>
        <dbReference type="ARBA" id="ARBA00048567"/>
    </source>
</evidence>
<dbReference type="InterPro" id="IPR031322">
    <property type="entry name" value="Shikimate/glucono_kinase"/>
</dbReference>
<feature type="binding site" evidence="11">
    <location>
        <position position="36"/>
    </location>
    <ligand>
        <name>substrate</name>
    </ligand>
</feature>
<comment type="subunit">
    <text evidence="11">Monomer.</text>
</comment>
<keyword evidence="5 11" id="KW-0808">Transferase</keyword>
<evidence type="ECO:0000256" key="9">
    <source>
        <dbReference type="ARBA" id="ARBA00023141"/>
    </source>
</evidence>
<dbReference type="HAMAP" id="MF_00109">
    <property type="entry name" value="Shikimate_kinase"/>
    <property type="match status" value="1"/>
</dbReference>
<comment type="caution">
    <text evidence="11">Lacks conserved residue(s) required for the propagation of feature annotation.</text>
</comment>
<proteinExistence type="inferred from homology"/>
<dbReference type="GO" id="GO:0005829">
    <property type="term" value="C:cytosol"/>
    <property type="evidence" value="ECO:0007669"/>
    <property type="project" value="TreeGrafter"/>
</dbReference>
<name>A0A520S562_9GAMM</name>
<feature type="binding site" evidence="11">
    <location>
        <position position="60"/>
    </location>
    <ligand>
        <name>substrate</name>
    </ligand>
</feature>
<dbReference type="Proteomes" id="UP000320404">
    <property type="component" value="Unassembled WGS sequence"/>
</dbReference>
<evidence type="ECO:0000256" key="11">
    <source>
        <dbReference type="HAMAP-Rule" id="MF_00109"/>
    </source>
</evidence>
<comment type="function">
    <text evidence="11">Catalyzes the specific phosphorylation of the 3-hydroxyl group of shikimic acid using ATP as a cosubstrate.</text>
</comment>
<evidence type="ECO:0000256" key="1">
    <source>
        <dbReference type="ARBA" id="ARBA00004842"/>
    </source>
</evidence>
<feature type="binding site" evidence="11">
    <location>
        <begin position="14"/>
        <end position="19"/>
    </location>
    <ligand>
        <name>ATP</name>
        <dbReference type="ChEBI" id="CHEBI:30616"/>
    </ligand>
</feature>
<dbReference type="Pfam" id="PF01202">
    <property type="entry name" value="SKI"/>
    <property type="match status" value="1"/>
</dbReference>
<dbReference type="EMBL" id="SHAH01000012">
    <property type="protein sequence ID" value="RZO77625.1"/>
    <property type="molecule type" value="Genomic_DNA"/>
</dbReference>
<organism evidence="12 13">
    <name type="scientific">OM182 bacterium</name>
    <dbReference type="NCBI Taxonomy" id="2510334"/>
    <lineage>
        <taxon>Bacteria</taxon>
        <taxon>Pseudomonadati</taxon>
        <taxon>Pseudomonadota</taxon>
        <taxon>Gammaproteobacteria</taxon>
        <taxon>OMG group</taxon>
        <taxon>OM182 clade</taxon>
    </lineage>
</organism>
<comment type="pathway">
    <text evidence="1 11">Metabolic intermediate biosynthesis; chorismate biosynthesis; chorismate from D-erythrose 4-phosphate and phosphoenolpyruvate: step 5/7.</text>
</comment>
<dbReference type="UniPathway" id="UPA00053">
    <property type="reaction ID" value="UER00088"/>
</dbReference>
<feature type="binding site" evidence="11">
    <location>
        <position position="82"/>
    </location>
    <ligand>
        <name>substrate</name>
    </ligand>
</feature>
<keyword evidence="11" id="KW-0460">Magnesium</keyword>
<dbReference type="InterPro" id="IPR023000">
    <property type="entry name" value="Shikimate_kinase_CS"/>
</dbReference>
<dbReference type="GO" id="GO:0004765">
    <property type="term" value="F:shikimate kinase activity"/>
    <property type="evidence" value="ECO:0007669"/>
    <property type="project" value="UniProtKB-UniRule"/>
</dbReference>
<reference evidence="12 13" key="1">
    <citation type="submission" date="2019-02" db="EMBL/GenBank/DDBJ databases">
        <title>Prokaryotic population dynamics and viral predation in marine succession experiment using metagenomics: the confinement effect.</title>
        <authorList>
            <person name="Haro-Moreno J.M."/>
            <person name="Rodriguez-Valera F."/>
            <person name="Lopez-Perez M."/>
        </authorList>
    </citation>
    <scope>NUCLEOTIDE SEQUENCE [LARGE SCALE GENOMIC DNA]</scope>
    <source>
        <strain evidence="12">MED-G158</strain>
    </source>
</reference>
<dbReference type="NCBIfam" id="NF003456">
    <property type="entry name" value="PRK05057.1"/>
    <property type="match status" value="1"/>
</dbReference>
<dbReference type="InterPro" id="IPR000623">
    <property type="entry name" value="Shikimate_kinase/TSH1"/>
</dbReference>
<evidence type="ECO:0000256" key="5">
    <source>
        <dbReference type="ARBA" id="ARBA00022679"/>
    </source>
</evidence>
<comment type="caution">
    <text evidence="12">The sequence shown here is derived from an EMBL/GenBank/DDBJ whole genome shotgun (WGS) entry which is preliminary data.</text>
</comment>
<keyword evidence="7 11" id="KW-0418">Kinase</keyword>
<dbReference type="PANTHER" id="PTHR21087:SF16">
    <property type="entry name" value="SHIKIMATE KINASE 1, CHLOROPLASTIC"/>
    <property type="match status" value="1"/>
</dbReference>
<evidence type="ECO:0000313" key="13">
    <source>
        <dbReference type="Proteomes" id="UP000320404"/>
    </source>
</evidence>
<sequence length="187" mass="21067">MDYTGNVFLVGPMGVGKTTIGRALAEQMQLEFFDSDKEIEASTGANIPWIFDVEGEQGFRERELRMIDTLSKRKQTVLATGGGAILAKKTRKRLKKRGLVVYLRASIKQQVERTSRDKNRPLLRTENPEETIKELMAQREPLYLEVADIIVDTNRKNPRSVSAEIMRQIRKLRAGEAGAEGMGSDEV</sequence>
<evidence type="ECO:0000256" key="3">
    <source>
        <dbReference type="ARBA" id="ARBA00012154"/>
    </source>
</evidence>
<keyword evidence="11" id="KW-0479">Metal-binding</keyword>
<dbReference type="EC" id="2.7.1.71" evidence="3 11"/>
<protein>
    <recommendedName>
        <fullName evidence="3 11">Shikimate kinase</fullName>
        <shortName evidence="11">SK</shortName>
        <ecNumber evidence="3 11">2.7.1.71</ecNumber>
    </recommendedName>
</protein>
<keyword evidence="11" id="KW-0963">Cytoplasm</keyword>
<comment type="catalytic activity">
    <reaction evidence="10 11">
        <text>shikimate + ATP = 3-phosphoshikimate + ADP + H(+)</text>
        <dbReference type="Rhea" id="RHEA:13121"/>
        <dbReference type="ChEBI" id="CHEBI:15378"/>
        <dbReference type="ChEBI" id="CHEBI:30616"/>
        <dbReference type="ChEBI" id="CHEBI:36208"/>
        <dbReference type="ChEBI" id="CHEBI:145989"/>
        <dbReference type="ChEBI" id="CHEBI:456216"/>
        <dbReference type="EC" id="2.7.1.71"/>
    </reaction>
</comment>
<feature type="binding site" evidence="11">
    <location>
        <position position="139"/>
    </location>
    <ligand>
        <name>substrate</name>
    </ligand>
</feature>
<gene>
    <name evidence="11 12" type="primary">aroK</name>
    <name evidence="12" type="ORF">EVA69_01615</name>
</gene>
<dbReference type="PROSITE" id="PS01128">
    <property type="entry name" value="SHIKIMATE_KINASE"/>
    <property type="match status" value="1"/>
</dbReference>
<dbReference type="GO" id="GO:0009073">
    <property type="term" value="P:aromatic amino acid family biosynthetic process"/>
    <property type="evidence" value="ECO:0007669"/>
    <property type="project" value="UniProtKB-KW"/>
</dbReference>
<evidence type="ECO:0000256" key="6">
    <source>
        <dbReference type="ARBA" id="ARBA00022741"/>
    </source>
</evidence>
<feature type="binding site" evidence="11">
    <location>
        <position position="120"/>
    </location>
    <ligand>
        <name>ATP</name>
        <dbReference type="ChEBI" id="CHEBI:30616"/>
    </ligand>
</feature>
<dbReference type="GO" id="GO:0000287">
    <property type="term" value="F:magnesium ion binding"/>
    <property type="evidence" value="ECO:0007669"/>
    <property type="project" value="UniProtKB-UniRule"/>
</dbReference>
<dbReference type="SUPFAM" id="SSF52540">
    <property type="entry name" value="P-loop containing nucleoside triphosphate hydrolases"/>
    <property type="match status" value="1"/>
</dbReference>
<comment type="subcellular location">
    <subcellularLocation>
        <location evidence="11">Cytoplasm</location>
    </subcellularLocation>
</comment>
<keyword evidence="8 11" id="KW-0067">ATP-binding</keyword>
<evidence type="ECO:0000256" key="8">
    <source>
        <dbReference type="ARBA" id="ARBA00022840"/>
    </source>
</evidence>
<evidence type="ECO:0000313" key="12">
    <source>
        <dbReference type="EMBL" id="RZO77625.1"/>
    </source>
</evidence>
<feature type="binding site" evidence="11">
    <location>
        <position position="18"/>
    </location>
    <ligand>
        <name>Mg(2+)</name>
        <dbReference type="ChEBI" id="CHEBI:18420"/>
    </ligand>
</feature>